<dbReference type="GO" id="GO:0019843">
    <property type="term" value="F:rRNA binding"/>
    <property type="evidence" value="ECO:0007669"/>
    <property type="project" value="TreeGrafter"/>
</dbReference>
<keyword evidence="6 9" id="KW-0698">rRNA processing</keyword>
<dbReference type="InterPro" id="IPR010678">
    <property type="entry name" value="UTP25"/>
</dbReference>
<keyword evidence="5 9" id="KW-0690">Ribosome biogenesis</keyword>
<dbReference type="EMBL" id="CP064814">
    <property type="protein sequence ID" value="QPG75461.1"/>
    <property type="molecule type" value="Genomic_DNA"/>
</dbReference>
<dbReference type="PANTHER" id="PTHR12933">
    <property type="entry name" value="ORF PROTEIN-RELATED"/>
    <property type="match status" value="1"/>
</dbReference>
<feature type="compositionally biased region" description="Basic and acidic residues" evidence="10">
    <location>
        <begin position="20"/>
        <end position="31"/>
    </location>
</feature>
<evidence type="ECO:0000256" key="3">
    <source>
        <dbReference type="ARBA" id="ARBA00009223"/>
    </source>
</evidence>
<evidence type="ECO:0000256" key="8">
    <source>
        <dbReference type="ARBA" id="ARBA00023274"/>
    </source>
</evidence>
<dbReference type="Pfam" id="PF22916">
    <property type="entry name" value="UTP25_NTPase-like"/>
    <property type="match status" value="1"/>
</dbReference>
<feature type="region of interest" description="Disordered" evidence="10">
    <location>
        <begin position="1"/>
        <end position="102"/>
    </location>
</feature>
<dbReference type="GO" id="GO:0032040">
    <property type="term" value="C:small-subunit processome"/>
    <property type="evidence" value="ECO:0007669"/>
    <property type="project" value="TreeGrafter"/>
</dbReference>
<dbReference type="InterPro" id="IPR053940">
    <property type="entry name" value="UTP25_NTPase-like"/>
</dbReference>
<gene>
    <name evidence="13" type="ORF">FOA43_002816</name>
</gene>
<keyword evidence="8 9" id="KW-0687">Ribonucleoprotein</keyword>
<feature type="compositionally biased region" description="Acidic residues" evidence="10">
    <location>
        <begin position="133"/>
        <end position="156"/>
    </location>
</feature>
<sequence length="791" mass="92745">MIDGKMREQRQFDKMNTGKGKKEAGSLEPRRKMQKTKSGRKEPRQINRSMVRHKKANHEEEEKEATENEDESKTVINHGNSDDDFDGSEDDNEEKGDRKMVYGTLVSMLRSDYPDREEKVDDEVEIFSKGVEEEVGEEVSDDNNEDEEEGGPMDEGDMVADDDVHDKFDALNLHFNDEERISELISRYQNILNNSKPHRILRLVNRSRFEDEKYVKLDYRYSEVTETQSSSTKELDLESRLKHHNVRDRIQQKFAEQKPVTQLEIQFIESLLSYQSIGLQYYQSDVLQSKYQNYYLLHCLNHVMKTRTRVMKDNEKKKKLLKQIEEGTVDASVEEKPEFRDQGYTRPKVLILLPTRNAAWVVVNKLVKLSPIKAVENKKRFKSQYYDSFGSGNNPREQAYKRKPEDFREMFKGNSNDFFCLGIKFTRKTIRLYTKLDESDVIVASPLGLKMLFENAAHDKRKDTEFLSSIEITILDKCESLLMQNWEHVNEILTKRLNAPPKKFEEFKVDFSRIRMWAINDQFKYLTQVLTFGKYASPDLNSVVMSGKVSNNLQSGSAIFKPLIDSSNSIIDQFKVKLVRMGLVDKYTKLKQVFMRFDADSIAEEPDKRFEYFKNVTLPQILSKSSYNYGTLVYVADYIDYIRLTNYLRESTSVPFVAIDEYSSQSKLTRNRAKFAQGRSDARLMIYTERLHFYKRYDIKGVRNVIFYELPTDPSFYSQVMNFVTDEKIRSEMERKDQVKNDEEEDNDFDLNLCMVRIVFSQLDMMKLEKIVGLKNAGQLCKGESEMNEFI</sequence>
<evidence type="ECO:0000256" key="6">
    <source>
        <dbReference type="ARBA" id="ARBA00022552"/>
    </source>
</evidence>
<comment type="subcellular location">
    <subcellularLocation>
        <location evidence="2 9">Nucleus</location>
        <location evidence="2 9">Nucleolus</location>
    </subcellularLocation>
</comment>
<feature type="domain" description="UTP25 C-terminal" evidence="11">
    <location>
        <begin position="588"/>
        <end position="790"/>
    </location>
</feature>
<dbReference type="RefSeq" id="XP_038779026.1">
    <property type="nucleotide sequence ID" value="XM_038923098.1"/>
</dbReference>
<dbReference type="Proteomes" id="UP000662931">
    <property type="component" value="Chromosome 3"/>
</dbReference>
<evidence type="ECO:0000256" key="7">
    <source>
        <dbReference type="ARBA" id="ARBA00023242"/>
    </source>
</evidence>
<dbReference type="PANTHER" id="PTHR12933:SF0">
    <property type="entry name" value="U3 SMALL NUCLEOLAR RNA-ASSOCIATED PROTEIN 25 HOMOLOG"/>
    <property type="match status" value="1"/>
</dbReference>
<evidence type="ECO:0000256" key="4">
    <source>
        <dbReference type="ARBA" id="ARBA00015422"/>
    </source>
</evidence>
<dbReference type="GO" id="GO:0000462">
    <property type="term" value="P:maturation of SSU-rRNA from tricistronic rRNA transcript (SSU-rRNA, 5.8S rRNA, LSU-rRNA)"/>
    <property type="evidence" value="ECO:0007669"/>
    <property type="project" value="TreeGrafter"/>
</dbReference>
<reference evidence="13" key="1">
    <citation type="submission" date="2020-10" db="EMBL/GenBank/DDBJ databases">
        <authorList>
            <person name="Roach M.J.R."/>
        </authorList>
    </citation>
    <scope>NUCLEOTIDE SEQUENCE</scope>
    <source>
        <strain evidence="13">CBS 1945</strain>
    </source>
</reference>
<dbReference type="KEGG" id="bnn:FOA43_002816"/>
<evidence type="ECO:0000256" key="9">
    <source>
        <dbReference type="RuleBase" id="RU365070"/>
    </source>
</evidence>
<dbReference type="GeneID" id="62196217"/>
<dbReference type="GO" id="GO:0034511">
    <property type="term" value="F:U3 snoRNA binding"/>
    <property type="evidence" value="ECO:0007669"/>
    <property type="project" value="InterPro"/>
</dbReference>
<evidence type="ECO:0000313" key="14">
    <source>
        <dbReference type="Proteomes" id="UP000662931"/>
    </source>
</evidence>
<feature type="compositionally biased region" description="Acidic residues" evidence="10">
    <location>
        <begin position="82"/>
        <end position="94"/>
    </location>
</feature>
<feature type="domain" description="UTP25 NTP hydrolase-like" evidence="12">
    <location>
        <begin position="288"/>
        <end position="545"/>
    </location>
</feature>
<proteinExistence type="inferred from homology"/>
<protein>
    <recommendedName>
        <fullName evidence="4 9">U3 small nucleolar RNA-associated protein 25</fullName>
        <shortName evidence="9">U3 snoRNA-associated protein 25</shortName>
    </recommendedName>
</protein>
<evidence type="ECO:0000259" key="11">
    <source>
        <dbReference type="Pfam" id="PF06862"/>
    </source>
</evidence>
<dbReference type="OrthoDB" id="10264378at2759"/>
<dbReference type="AlphaFoldDB" id="A0A875S144"/>
<feature type="region of interest" description="Disordered" evidence="10">
    <location>
        <begin position="130"/>
        <end position="156"/>
    </location>
</feature>
<evidence type="ECO:0000256" key="10">
    <source>
        <dbReference type="SAM" id="MobiDB-lite"/>
    </source>
</evidence>
<dbReference type="InterPro" id="IPR053939">
    <property type="entry name" value="UTP25_C"/>
</dbReference>
<evidence type="ECO:0000256" key="1">
    <source>
        <dbReference type="ARBA" id="ARBA00002883"/>
    </source>
</evidence>
<comment type="similarity">
    <text evidence="3 9">Belongs to the UTP25 family.</text>
</comment>
<comment type="function">
    <text evidence="1 9">DEAD-box RNA helicase-like protein required for pre-18S rRNA processing, specifically at sites A0, A1, and A2.</text>
</comment>
<dbReference type="Pfam" id="PF06862">
    <property type="entry name" value="Utp25_C"/>
    <property type="match status" value="1"/>
</dbReference>
<organism evidence="13 14">
    <name type="scientific">Eeniella nana</name>
    <name type="common">Yeast</name>
    <name type="synonym">Brettanomyces nanus</name>
    <dbReference type="NCBI Taxonomy" id="13502"/>
    <lineage>
        <taxon>Eukaryota</taxon>
        <taxon>Fungi</taxon>
        <taxon>Dikarya</taxon>
        <taxon>Ascomycota</taxon>
        <taxon>Saccharomycotina</taxon>
        <taxon>Pichiomycetes</taxon>
        <taxon>Pichiales</taxon>
        <taxon>Pichiaceae</taxon>
        <taxon>Brettanomyces</taxon>
    </lineage>
</organism>
<keyword evidence="14" id="KW-1185">Reference proteome</keyword>
<feature type="compositionally biased region" description="Basic and acidic residues" evidence="10">
    <location>
        <begin position="1"/>
        <end position="13"/>
    </location>
</feature>
<comment type="subunit">
    <text evidence="9">Component of the ribosomal small subunit (SSU) processome composed of at least 40 protein subunits and snoRNA U3.</text>
</comment>
<name>A0A875S144_EENNA</name>
<evidence type="ECO:0000313" key="13">
    <source>
        <dbReference type="EMBL" id="QPG75461.1"/>
    </source>
</evidence>
<keyword evidence="7 9" id="KW-0539">Nucleus</keyword>
<evidence type="ECO:0000256" key="2">
    <source>
        <dbReference type="ARBA" id="ARBA00004604"/>
    </source>
</evidence>
<evidence type="ECO:0000259" key="12">
    <source>
        <dbReference type="Pfam" id="PF22916"/>
    </source>
</evidence>
<feature type="compositionally biased region" description="Acidic residues" evidence="10">
    <location>
        <begin position="59"/>
        <end position="70"/>
    </location>
</feature>
<accession>A0A875S144</accession>
<evidence type="ECO:0000256" key="5">
    <source>
        <dbReference type="ARBA" id="ARBA00022517"/>
    </source>
</evidence>